<comment type="caution">
    <text evidence="2">The sequence shown here is derived from an EMBL/GenBank/DDBJ whole genome shotgun (WGS) entry which is preliminary data.</text>
</comment>
<accession>A0A8J5VQS8</accession>
<organism evidence="2 3">
    <name type="scientific">Zizania palustris</name>
    <name type="common">Northern wild rice</name>
    <dbReference type="NCBI Taxonomy" id="103762"/>
    <lineage>
        <taxon>Eukaryota</taxon>
        <taxon>Viridiplantae</taxon>
        <taxon>Streptophyta</taxon>
        <taxon>Embryophyta</taxon>
        <taxon>Tracheophyta</taxon>
        <taxon>Spermatophyta</taxon>
        <taxon>Magnoliopsida</taxon>
        <taxon>Liliopsida</taxon>
        <taxon>Poales</taxon>
        <taxon>Poaceae</taxon>
        <taxon>BOP clade</taxon>
        <taxon>Oryzoideae</taxon>
        <taxon>Oryzeae</taxon>
        <taxon>Zizaniinae</taxon>
        <taxon>Zizania</taxon>
    </lineage>
</organism>
<name>A0A8J5VQS8_ZIZPA</name>
<dbReference type="EMBL" id="JAAALK010000287">
    <property type="protein sequence ID" value="KAG8056568.1"/>
    <property type="molecule type" value="Genomic_DNA"/>
</dbReference>
<protein>
    <submittedName>
        <fullName evidence="2">Uncharacterized protein</fullName>
    </submittedName>
</protein>
<evidence type="ECO:0000256" key="1">
    <source>
        <dbReference type="SAM" id="MobiDB-lite"/>
    </source>
</evidence>
<evidence type="ECO:0000313" key="3">
    <source>
        <dbReference type="Proteomes" id="UP000729402"/>
    </source>
</evidence>
<proteinExistence type="predicted"/>
<keyword evidence="3" id="KW-1185">Reference proteome</keyword>
<feature type="region of interest" description="Disordered" evidence="1">
    <location>
        <begin position="1"/>
        <end position="31"/>
    </location>
</feature>
<gene>
    <name evidence="2" type="ORF">GUJ93_ZPchr0002g24312</name>
</gene>
<evidence type="ECO:0000313" key="2">
    <source>
        <dbReference type="EMBL" id="KAG8056568.1"/>
    </source>
</evidence>
<reference evidence="2" key="2">
    <citation type="submission" date="2021-02" db="EMBL/GenBank/DDBJ databases">
        <authorList>
            <person name="Kimball J.A."/>
            <person name="Haas M.W."/>
            <person name="Macchietto M."/>
            <person name="Kono T."/>
            <person name="Duquette J."/>
            <person name="Shao M."/>
        </authorList>
    </citation>
    <scope>NUCLEOTIDE SEQUENCE</scope>
    <source>
        <tissue evidence="2">Fresh leaf tissue</tissue>
    </source>
</reference>
<feature type="region of interest" description="Disordered" evidence="1">
    <location>
        <begin position="57"/>
        <end position="101"/>
    </location>
</feature>
<feature type="compositionally biased region" description="Low complexity" evidence="1">
    <location>
        <begin position="57"/>
        <end position="78"/>
    </location>
</feature>
<sequence length="121" mass="11931">MYVRPRAQRAPTAGLGRRGGGGGGGSKRPAARTLPLPLAAVMCPAIGVAAGFAAAARGGSSDDAGVDRGQAGAAAGGAHTRHAGMHPLVGGPIPGRSGVHDGHGMRVQIEALLLPEYRVGR</sequence>
<dbReference type="AlphaFoldDB" id="A0A8J5VQS8"/>
<dbReference type="Proteomes" id="UP000729402">
    <property type="component" value="Unassembled WGS sequence"/>
</dbReference>
<reference evidence="2" key="1">
    <citation type="journal article" date="2021" name="bioRxiv">
        <title>Whole Genome Assembly and Annotation of Northern Wild Rice, Zizania palustris L., Supports a Whole Genome Duplication in the Zizania Genus.</title>
        <authorList>
            <person name="Haas M."/>
            <person name="Kono T."/>
            <person name="Macchietto M."/>
            <person name="Millas R."/>
            <person name="McGilp L."/>
            <person name="Shao M."/>
            <person name="Duquette J."/>
            <person name="Hirsch C.N."/>
            <person name="Kimball J."/>
        </authorList>
    </citation>
    <scope>NUCLEOTIDE SEQUENCE</scope>
    <source>
        <tissue evidence="2">Fresh leaf tissue</tissue>
    </source>
</reference>
<feature type="compositionally biased region" description="Gly residues" evidence="1">
    <location>
        <begin position="16"/>
        <end position="26"/>
    </location>
</feature>